<comment type="caution">
    <text evidence="1">The sequence shown here is derived from an EMBL/GenBank/DDBJ whole genome shotgun (WGS) entry which is preliminary data.</text>
</comment>
<reference evidence="1 2" key="1">
    <citation type="journal article" date="2015" name="BMC Genomics">
        <title>Genome mining reveals unlocked bioactive potential of marine Gram-negative bacteria.</title>
        <authorList>
            <person name="Machado H."/>
            <person name="Sonnenschein E.C."/>
            <person name="Melchiorsen J."/>
            <person name="Gram L."/>
        </authorList>
    </citation>
    <scope>NUCLEOTIDE SEQUENCE [LARGE SCALE GENOMIC DNA]</scope>
    <source>
        <strain evidence="1 2">S2471</strain>
    </source>
</reference>
<name>A0A0F4QA02_9GAMM</name>
<evidence type="ECO:0000313" key="2">
    <source>
        <dbReference type="Proteomes" id="UP000033452"/>
    </source>
</evidence>
<proteinExistence type="predicted"/>
<dbReference type="PATRIC" id="fig|43658.5.peg.5038"/>
<dbReference type="Proteomes" id="UP000033452">
    <property type="component" value="Unassembled WGS sequence"/>
</dbReference>
<evidence type="ECO:0000313" key="1">
    <source>
        <dbReference type="EMBL" id="KJZ04159.1"/>
    </source>
</evidence>
<accession>A0A0F4QA02</accession>
<sequence length="72" mass="8100">MGSCIVQGCCGKPIKKASANAEAYLLVELTENELNQLFDEMARIEDILQDTSLGHKKRRFEPKTSRYMNHAG</sequence>
<dbReference type="AlphaFoldDB" id="A0A0F4QA02"/>
<organism evidence="1 2">
    <name type="scientific">Pseudoalteromonas rubra</name>
    <dbReference type="NCBI Taxonomy" id="43658"/>
    <lineage>
        <taxon>Bacteria</taxon>
        <taxon>Pseudomonadati</taxon>
        <taxon>Pseudomonadota</taxon>
        <taxon>Gammaproteobacteria</taxon>
        <taxon>Alteromonadales</taxon>
        <taxon>Pseudoalteromonadaceae</taxon>
        <taxon>Pseudoalteromonas</taxon>
    </lineage>
</organism>
<gene>
    <name evidence="1" type="ORF">TW77_23660</name>
</gene>
<dbReference type="EMBL" id="JXYA01000102">
    <property type="protein sequence ID" value="KJZ04159.1"/>
    <property type="molecule type" value="Genomic_DNA"/>
</dbReference>
<protein>
    <submittedName>
        <fullName evidence="1">Uncharacterized protein</fullName>
    </submittedName>
</protein>
<keyword evidence="2" id="KW-1185">Reference proteome</keyword>